<reference evidence="2" key="1">
    <citation type="journal article" date="2014" name="Science">
        <title>Plant genetics. Early allopolyploid evolution in the post-Neolithic Brassica napus oilseed genome.</title>
        <authorList>
            <person name="Chalhoub B."/>
            <person name="Denoeud F."/>
            <person name="Liu S."/>
            <person name="Parkin I.A."/>
            <person name="Tang H."/>
            <person name="Wang X."/>
            <person name="Chiquet J."/>
            <person name="Belcram H."/>
            <person name="Tong C."/>
            <person name="Samans B."/>
            <person name="Correa M."/>
            <person name="Da Silva C."/>
            <person name="Just J."/>
            <person name="Falentin C."/>
            <person name="Koh C.S."/>
            <person name="Le Clainche I."/>
            <person name="Bernard M."/>
            <person name="Bento P."/>
            <person name="Noel B."/>
            <person name="Labadie K."/>
            <person name="Alberti A."/>
            <person name="Charles M."/>
            <person name="Arnaud D."/>
            <person name="Guo H."/>
            <person name="Daviaud C."/>
            <person name="Alamery S."/>
            <person name="Jabbari K."/>
            <person name="Zhao M."/>
            <person name="Edger P.P."/>
            <person name="Chelaifa H."/>
            <person name="Tack D."/>
            <person name="Lassalle G."/>
            <person name="Mestiri I."/>
            <person name="Schnel N."/>
            <person name="Le Paslier M.C."/>
            <person name="Fan G."/>
            <person name="Renault V."/>
            <person name="Bayer P.E."/>
            <person name="Golicz A.A."/>
            <person name="Manoli S."/>
            <person name="Lee T.H."/>
            <person name="Thi V.H."/>
            <person name="Chalabi S."/>
            <person name="Hu Q."/>
            <person name="Fan C."/>
            <person name="Tollenaere R."/>
            <person name="Lu Y."/>
            <person name="Battail C."/>
            <person name="Shen J."/>
            <person name="Sidebottom C.H."/>
            <person name="Wang X."/>
            <person name="Canaguier A."/>
            <person name="Chauveau A."/>
            <person name="Berard A."/>
            <person name="Deniot G."/>
            <person name="Guan M."/>
            <person name="Liu Z."/>
            <person name="Sun F."/>
            <person name="Lim Y.P."/>
            <person name="Lyons E."/>
            <person name="Town C.D."/>
            <person name="Bancroft I."/>
            <person name="Wang X."/>
            <person name="Meng J."/>
            <person name="Ma J."/>
            <person name="Pires J.C."/>
            <person name="King G.J."/>
            <person name="Brunel D."/>
            <person name="Delourme R."/>
            <person name="Renard M."/>
            <person name="Aury J.M."/>
            <person name="Adams K.L."/>
            <person name="Batley J."/>
            <person name="Snowdon R.J."/>
            <person name="Tost J."/>
            <person name="Edwards D."/>
            <person name="Zhou Y."/>
            <person name="Hua W."/>
            <person name="Sharpe A.G."/>
            <person name="Paterson A.H."/>
            <person name="Guan C."/>
            <person name="Wincker P."/>
        </authorList>
    </citation>
    <scope>NUCLEOTIDE SEQUENCE [LARGE SCALE GENOMIC DNA]</scope>
</reference>
<sequence>MVLTLKEANLPAVLAMAKLLLITLLFIMGFLWLLLTWDYQKDKRTIYQLVLTMLLLAVGFSQPQESNSENVSQWMSKSIISKKPSTRI</sequence>
<keyword evidence="1" id="KW-0812">Transmembrane</keyword>
<name>A0A078JZA1_BRANA</name>
<evidence type="ECO:0000256" key="1">
    <source>
        <dbReference type="SAM" id="Phobius"/>
    </source>
</evidence>
<dbReference type="Gramene" id="CDY70881">
    <property type="protein sequence ID" value="CDY70881"/>
    <property type="gene ID" value="GSBRNA2T00008166001"/>
</dbReference>
<evidence type="ECO:0000313" key="2">
    <source>
        <dbReference type="EMBL" id="CDY70881.1"/>
    </source>
</evidence>
<dbReference type="EMBL" id="LK043622">
    <property type="protein sequence ID" value="CDY70881.1"/>
    <property type="molecule type" value="Genomic_DNA"/>
</dbReference>
<keyword evidence="1" id="KW-1133">Transmembrane helix</keyword>
<feature type="transmembrane region" description="Helical" evidence="1">
    <location>
        <begin position="12"/>
        <end position="34"/>
    </location>
</feature>
<accession>A0A078JZA1</accession>
<reference evidence="2" key="2">
    <citation type="submission" date="2014-06" db="EMBL/GenBank/DDBJ databases">
        <authorList>
            <person name="Genoscope - CEA"/>
        </authorList>
    </citation>
    <scope>NUCLEOTIDE SEQUENCE</scope>
</reference>
<proteinExistence type="predicted"/>
<dbReference type="AlphaFoldDB" id="A0A078JZA1"/>
<keyword evidence="1" id="KW-0472">Membrane</keyword>
<dbReference type="PaxDb" id="3708-A0A078JZA1"/>
<organism evidence="2">
    <name type="scientific">Brassica napus</name>
    <name type="common">Rape</name>
    <dbReference type="NCBI Taxonomy" id="3708"/>
    <lineage>
        <taxon>Eukaryota</taxon>
        <taxon>Viridiplantae</taxon>
        <taxon>Streptophyta</taxon>
        <taxon>Embryophyta</taxon>
        <taxon>Tracheophyta</taxon>
        <taxon>Spermatophyta</taxon>
        <taxon>Magnoliopsida</taxon>
        <taxon>eudicotyledons</taxon>
        <taxon>Gunneridae</taxon>
        <taxon>Pentapetalae</taxon>
        <taxon>rosids</taxon>
        <taxon>malvids</taxon>
        <taxon>Brassicales</taxon>
        <taxon>Brassicaceae</taxon>
        <taxon>Brassiceae</taxon>
        <taxon>Brassica</taxon>
    </lineage>
</organism>
<gene>
    <name evidence="2" type="primary">BnaAnng35410D</name>
    <name evidence="2" type="ORF">GSBRNA2T00008166001</name>
</gene>
<protein>
    <submittedName>
        <fullName evidence="2">BnaAnng35410D protein</fullName>
    </submittedName>
</protein>